<feature type="compositionally biased region" description="Polar residues" evidence="1">
    <location>
        <begin position="51"/>
        <end position="87"/>
    </location>
</feature>
<feature type="compositionally biased region" description="Low complexity" evidence="1">
    <location>
        <begin position="513"/>
        <end position="523"/>
    </location>
</feature>
<protein>
    <submittedName>
        <fullName evidence="2">Uncharacterized protein</fullName>
    </submittedName>
</protein>
<feature type="region of interest" description="Disordered" evidence="1">
    <location>
        <begin position="437"/>
        <end position="647"/>
    </location>
</feature>
<feature type="compositionally biased region" description="Low complexity" evidence="1">
    <location>
        <begin position="541"/>
        <end position="552"/>
    </location>
</feature>
<feature type="compositionally biased region" description="Low complexity" evidence="1">
    <location>
        <begin position="88"/>
        <end position="97"/>
    </location>
</feature>
<feature type="compositionally biased region" description="Basic and acidic residues" evidence="1">
    <location>
        <begin position="158"/>
        <end position="167"/>
    </location>
</feature>
<feature type="compositionally biased region" description="Basic and acidic residues" evidence="1">
    <location>
        <begin position="831"/>
        <end position="854"/>
    </location>
</feature>
<evidence type="ECO:0000313" key="2">
    <source>
        <dbReference type="EMBL" id="KAG0265670.1"/>
    </source>
</evidence>
<feature type="compositionally biased region" description="Polar residues" evidence="1">
    <location>
        <begin position="474"/>
        <end position="498"/>
    </location>
</feature>
<feature type="compositionally biased region" description="Polar residues" evidence="1">
    <location>
        <begin position="320"/>
        <end position="331"/>
    </location>
</feature>
<dbReference type="OrthoDB" id="2449163at2759"/>
<feature type="compositionally biased region" description="Low complexity" evidence="1">
    <location>
        <begin position="622"/>
        <end position="636"/>
    </location>
</feature>
<evidence type="ECO:0000313" key="3">
    <source>
        <dbReference type="Proteomes" id="UP000726737"/>
    </source>
</evidence>
<feature type="compositionally biased region" description="Low complexity" evidence="1">
    <location>
        <begin position="593"/>
        <end position="602"/>
    </location>
</feature>
<feature type="compositionally biased region" description="Acidic residues" evidence="1">
    <location>
        <begin position="23"/>
        <end position="32"/>
    </location>
</feature>
<feature type="region of interest" description="Disordered" evidence="1">
    <location>
        <begin position="1272"/>
        <end position="1296"/>
    </location>
</feature>
<comment type="caution">
    <text evidence="2">The sequence shown here is derived from an EMBL/GenBank/DDBJ whole genome shotgun (WGS) entry which is preliminary data.</text>
</comment>
<sequence length="1373" mass="149347">MTTTTTIKSESGPGDTAQHNEEANADIFDEPMDYTTENTSVHPLAPAHPAQQLSPSYSPSQNMHESSAPATMASQQTHESLYRSTSIQPQQHQQLLKLKTEHGFSTTAPSPLNGAGGTPPDIVMTNEDHPEILSPAGAAGHLSRRASSDVNMGASEATMRDVEDAQTHPHPMQRGAEGAQGKGGPLVVDTSSNAVATRHNSISTATPSSAMNMETPSTAGGGLTAPSSRRGSLRTITATLPRSALQEETIALFKQYRNLIPCAKCFCRNTIQRDGMSDGNLRFKCRPPVSMSLICNKSYSESKIRNMIAGVVYGHSLPDSTTSNSASNPGNGDNVLALAPPPTVKAPRRSSTAKNETSPRLSGAEKASSASERMQRLQEDPEHRGGEDMARHSHSLDARRSSHPYLPPQGSSSRRGSLQPLRRPSLVADDSVMMDYEDSSAQTPNHHSGHLQVPGTPPMDSEDPRLCRPRSGFGHSSRSVTPSGSGHQASSQALNRQGGQKLHHSHSHPNIGQQRHQQFLEQQELQREHRGSISATGYSNQQQQQQRPLQRQIVRRDSSQYLGGGGPERRSSQPSPVPGSSKFHPGPGSGNEALSPALSSSPRPSPGRELYPGSAHDQPGTPSSMRSSLPGSSGSGRYDESTNATGYFQRRMSQPHPVHAYSSVHHHSGLPPPLPSPLSHPYDRRASEMEEYPQMHREKYERLNASTLLAPESNAPSSAAQQRQNQYQSQNRIMKPRHGLPPPPPLGSPNAGGEARQHPLDGASLSSSQPNGASSPIASATSPWMNSGSQPQSESMRFSHSVSHGSAAVQAQRPMLRQQLSSTSLYYQTPHSDDRDRFEVEHQERDMSPEYHEFDADGRPVARMRHQGIKRKSLGQSLCRSSSNQNLYAASMQQHQHQYQYRYNSNNNDRDYHNNLAREAVAAPHGIKLTCFPDTDHNNSKFKPSLSSDFDMEGAATKSMNTSDAMAMQLSQGSKLVIEIRQPRTLQSYSSATNLREHMKKYNTSSNNHHGINDTKTLHRTASHPNMQLARTSSTVLGCRRSASPDGDHFGFGASKKRRADSDMDSVKVLSPLASDTGNNNDNESVNCEKTEEGMDVVAAAAVVAAATAASATTPLEASSKAPTAVATGSPKTEVHVFGMDYLSRNNTDSTTPKMESEKQQGVGLGLLGLEDTKTKSLSSPMVEALKVARASSYVVHDEQKEMGVDYSLFTRVETAGWRILIPPNVVASFRSEDFGLMLKPKGLVEEPVRTEDEEEDDDEDNKTVAAVDREMSKDSTVGVVHEGAQGAEEEEDVNVEGVRRIALQDDDKDELEEEAEIMQPHAAVKYGNPMYVEKRSFNDQAQDVNKKASIGRGVEQDDVEMDKEEDELLEDD</sequence>
<feature type="compositionally biased region" description="Polar residues" evidence="1">
    <location>
        <begin position="349"/>
        <end position="360"/>
    </location>
</feature>
<feature type="compositionally biased region" description="Acidic residues" evidence="1">
    <location>
        <begin position="1357"/>
        <end position="1373"/>
    </location>
</feature>
<dbReference type="Proteomes" id="UP000726737">
    <property type="component" value="Unassembled WGS sequence"/>
</dbReference>
<gene>
    <name evidence="2" type="ORF">BG011_004269</name>
</gene>
<name>A0A9P6QCN1_9FUNG</name>
<feature type="compositionally biased region" description="Basic and acidic residues" evidence="1">
    <location>
        <begin position="373"/>
        <end position="400"/>
    </location>
</feature>
<feature type="region of interest" description="Disordered" evidence="1">
    <location>
        <begin position="1337"/>
        <end position="1373"/>
    </location>
</feature>
<keyword evidence="3" id="KW-1185">Reference proteome</keyword>
<feature type="compositionally biased region" description="Polar residues" evidence="1">
    <location>
        <begin position="764"/>
        <end position="804"/>
    </location>
</feature>
<reference evidence="2" key="1">
    <citation type="journal article" date="2020" name="Fungal Divers.">
        <title>Resolving the Mortierellaceae phylogeny through synthesis of multi-gene phylogenetics and phylogenomics.</title>
        <authorList>
            <person name="Vandepol N."/>
            <person name="Liber J."/>
            <person name="Desiro A."/>
            <person name="Na H."/>
            <person name="Kennedy M."/>
            <person name="Barry K."/>
            <person name="Grigoriev I.V."/>
            <person name="Miller A.N."/>
            <person name="O'Donnell K."/>
            <person name="Stajich J.E."/>
            <person name="Bonito G."/>
        </authorList>
    </citation>
    <scope>NUCLEOTIDE SEQUENCE</scope>
    <source>
        <strain evidence="2">KOD948</strain>
    </source>
</reference>
<feature type="region of interest" description="Disordered" evidence="1">
    <location>
        <begin position="320"/>
        <end position="422"/>
    </location>
</feature>
<proteinExistence type="predicted"/>
<evidence type="ECO:0000256" key="1">
    <source>
        <dbReference type="SAM" id="MobiDB-lite"/>
    </source>
</evidence>
<dbReference type="EMBL" id="JAAAJA010000028">
    <property type="protein sequence ID" value="KAG0265670.1"/>
    <property type="molecule type" value="Genomic_DNA"/>
</dbReference>
<feature type="compositionally biased region" description="Low complexity" evidence="1">
    <location>
        <begin position="718"/>
        <end position="732"/>
    </location>
</feature>
<feature type="region of interest" description="Disordered" evidence="1">
    <location>
        <begin position="1"/>
        <end position="185"/>
    </location>
</feature>
<feature type="region of interest" description="Disordered" evidence="1">
    <location>
        <begin position="827"/>
        <end position="854"/>
    </location>
</feature>
<feature type="region of interest" description="Disordered" evidence="1">
    <location>
        <begin position="1040"/>
        <end position="1065"/>
    </location>
</feature>
<accession>A0A9P6QCN1</accession>
<organism evidence="2 3">
    <name type="scientific">Mortierella polycephala</name>
    <dbReference type="NCBI Taxonomy" id="41804"/>
    <lineage>
        <taxon>Eukaryota</taxon>
        <taxon>Fungi</taxon>
        <taxon>Fungi incertae sedis</taxon>
        <taxon>Mucoromycota</taxon>
        <taxon>Mortierellomycotina</taxon>
        <taxon>Mortierellomycetes</taxon>
        <taxon>Mortierellales</taxon>
        <taxon>Mortierellaceae</taxon>
        <taxon>Mortierella</taxon>
    </lineage>
</organism>
<feature type="region of interest" description="Disordered" evidence="1">
    <location>
        <begin position="659"/>
        <end position="682"/>
    </location>
</feature>
<feature type="region of interest" description="Disordered" evidence="1">
    <location>
        <begin position="712"/>
        <end position="811"/>
    </location>
</feature>